<keyword evidence="1" id="KW-1133">Transmembrane helix</keyword>
<name>A0ABQ4S2N8_9HYPH</name>
<comment type="caution">
    <text evidence="2">The sequence shown here is derived from an EMBL/GenBank/DDBJ whole genome shotgun (WGS) entry which is preliminary data.</text>
</comment>
<keyword evidence="1" id="KW-0812">Transmembrane</keyword>
<accession>A0ABQ4S2N8</accession>
<proteinExistence type="predicted"/>
<gene>
    <name evidence="2" type="ORF">OCOJLMKI_3260</name>
</gene>
<dbReference type="Proteomes" id="UP001055125">
    <property type="component" value="Unassembled WGS sequence"/>
</dbReference>
<protein>
    <submittedName>
        <fullName evidence="2">Uncharacterized protein</fullName>
    </submittedName>
</protein>
<reference evidence="2" key="1">
    <citation type="journal article" date="2021" name="Front. Microbiol.">
        <title>Comprehensive Comparative Genomics and Phenotyping of Methylobacterium Species.</title>
        <authorList>
            <person name="Alessa O."/>
            <person name="Ogura Y."/>
            <person name="Fujitani Y."/>
            <person name="Takami H."/>
            <person name="Hayashi T."/>
            <person name="Sahin N."/>
            <person name="Tani A."/>
        </authorList>
    </citation>
    <scope>NUCLEOTIDE SEQUENCE</scope>
    <source>
        <strain evidence="2">DSM 19015</strain>
    </source>
</reference>
<evidence type="ECO:0000256" key="1">
    <source>
        <dbReference type="SAM" id="Phobius"/>
    </source>
</evidence>
<organism evidence="2 3">
    <name type="scientific">Methylobacterium iners</name>
    <dbReference type="NCBI Taxonomy" id="418707"/>
    <lineage>
        <taxon>Bacteria</taxon>
        <taxon>Pseudomonadati</taxon>
        <taxon>Pseudomonadota</taxon>
        <taxon>Alphaproteobacteria</taxon>
        <taxon>Hyphomicrobiales</taxon>
        <taxon>Methylobacteriaceae</taxon>
        <taxon>Methylobacterium</taxon>
    </lineage>
</organism>
<reference evidence="2" key="2">
    <citation type="submission" date="2021-08" db="EMBL/GenBank/DDBJ databases">
        <authorList>
            <person name="Tani A."/>
            <person name="Ola A."/>
            <person name="Ogura Y."/>
            <person name="Katsura K."/>
            <person name="Hayashi T."/>
        </authorList>
    </citation>
    <scope>NUCLEOTIDE SEQUENCE</scope>
    <source>
        <strain evidence="2">DSM 19015</strain>
    </source>
</reference>
<evidence type="ECO:0000313" key="3">
    <source>
        <dbReference type="Proteomes" id="UP001055125"/>
    </source>
</evidence>
<evidence type="ECO:0000313" key="2">
    <source>
        <dbReference type="EMBL" id="GJD96042.1"/>
    </source>
</evidence>
<feature type="transmembrane region" description="Helical" evidence="1">
    <location>
        <begin position="52"/>
        <end position="73"/>
    </location>
</feature>
<dbReference type="EMBL" id="BPQP01000049">
    <property type="protein sequence ID" value="GJD96042.1"/>
    <property type="molecule type" value="Genomic_DNA"/>
</dbReference>
<keyword evidence="3" id="KW-1185">Reference proteome</keyword>
<sequence>MSVAVKDHSVEDMLAVRRQRGLAVRDLTDAPAQRADEPSVAVPSPGGWLRRLLLQFAIVIAVGLALLVMPSLYSCREWATGMLTSNSYARCVGQSTAVTIASLDQQVQTLAFGFRR</sequence>
<keyword evidence="1" id="KW-0472">Membrane</keyword>